<gene>
    <name evidence="1" type="ORF">PAALTS15_25629</name>
</gene>
<dbReference type="Gene3D" id="3.40.50.720">
    <property type="entry name" value="NAD(P)-binding Rossmann-like Domain"/>
    <property type="match status" value="1"/>
</dbReference>
<name>S9SJT3_PAEAL</name>
<accession>S9SJT3</accession>
<dbReference type="EMBL" id="ATMT01000088">
    <property type="protein sequence ID" value="EPY04353.1"/>
    <property type="molecule type" value="Genomic_DNA"/>
</dbReference>
<organism evidence="1 2">
    <name type="scientific">Paenibacillus alvei TS-15</name>
    <dbReference type="NCBI Taxonomy" id="1117108"/>
    <lineage>
        <taxon>Bacteria</taxon>
        <taxon>Bacillati</taxon>
        <taxon>Bacillota</taxon>
        <taxon>Bacilli</taxon>
        <taxon>Bacillales</taxon>
        <taxon>Paenibacillaceae</taxon>
        <taxon>Paenibacillus</taxon>
    </lineage>
</organism>
<comment type="caution">
    <text evidence="1">The sequence shown here is derived from an EMBL/GenBank/DDBJ whole genome shotgun (WGS) entry which is preliminary data.</text>
</comment>
<dbReference type="RefSeq" id="WP_021262290.1">
    <property type="nucleotide sequence ID" value="NZ_ATMT01000088.1"/>
</dbReference>
<reference evidence="1 2" key="1">
    <citation type="submission" date="2013-05" db="EMBL/GenBank/DDBJ databases">
        <authorList>
            <person name="Strain E.A."/>
            <person name="Brown E."/>
            <person name="Allard M.W."/>
            <person name="Luo Y.L."/>
        </authorList>
    </citation>
    <scope>NUCLEOTIDE SEQUENCE [LARGE SCALE GENOMIC DNA]</scope>
    <source>
        <strain evidence="1 2">TS-15</strain>
    </source>
</reference>
<evidence type="ECO:0000313" key="1">
    <source>
        <dbReference type="EMBL" id="EPY04353.1"/>
    </source>
</evidence>
<evidence type="ECO:0000313" key="2">
    <source>
        <dbReference type="Proteomes" id="UP000015344"/>
    </source>
</evidence>
<dbReference type="InterPro" id="IPR002347">
    <property type="entry name" value="SDR_fam"/>
</dbReference>
<dbReference type="InterPro" id="IPR036291">
    <property type="entry name" value="NAD(P)-bd_dom_sf"/>
</dbReference>
<proteinExistence type="predicted"/>
<dbReference type="SUPFAM" id="SSF51735">
    <property type="entry name" value="NAD(P)-binding Rossmann-fold domains"/>
    <property type="match status" value="1"/>
</dbReference>
<dbReference type="AlphaFoldDB" id="S9SJT3"/>
<protein>
    <submittedName>
        <fullName evidence="1">Short-chain dehydrogenase/reductase SDR</fullName>
    </submittedName>
</protein>
<dbReference type="PATRIC" id="fig|1117108.3.peg.5300"/>
<dbReference type="Proteomes" id="UP000015344">
    <property type="component" value="Unassembled WGS sequence"/>
</dbReference>
<sequence length="131" mass="14633">MPPCTSCKSNHHYRTHSTLHLYIKQTGGTTLTSKQSTRTYIVAIRNPHQSSRLLHEAEAQGVRERIDIQVLDVNDPNSIATAAQYILSTYGSVRLLVNNAGFAIDENKQLGAAYSRNRPNTPDTYASNYKQ</sequence>
<dbReference type="Pfam" id="PF00106">
    <property type="entry name" value="adh_short"/>
    <property type="match status" value="1"/>
</dbReference>